<keyword evidence="1" id="KW-0812">Transmembrane</keyword>
<accession>A0A7W9L1L8</accession>
<evidence type="ECO:0000313" key="3">
    <source>
        <dbReference type="Proteomes" id="UP000523821"/>
    </source>
</evidence>
<proteinExistence type="predicted"/>
<sequence>MIRILAFNLVCFAIPFLAYAVWRRVRGVRPGTPWPFLVMARLAAAGVVLVLLGLLAVMSFSGGGPGSVYRPAVLRDGVIVPGHFE</sequence>
<name>A0A7W9L1L8_9HYPH</name>
<feature type="transmembrane region" description="Helical" evidence="1">
    <location>
        <begin position="36"/>
        <end position="60"/>
    </location>
</feature>
<dbReference type="Pfam" id="PF19606">
    <property type="entry name" value="DUF6111"/>
    <property type="match status" value="1"/>
</dbReference>
<keyword evidence="3" id="KW-1185">Reference proteome</keyword>
<comment type="caution">
    <text evidence="2">The sequence shown here is derived from an EMBL/GenBank/DDBJ whole genome shotgun (WGS) entry which is preliminary data.</text>
</comment>
<evidence type="ECO:0000313" key="2">
    <source>
        <dbReference type="EMBL" id="MBB5752813.1"/>
    </source>
</evidence>
<reference evidence="2 3" key="1">
    <citation type="submission" date="2020-08" db="EMBL/GenBank/DDBJ databases">
        <title>Genomic Encyclopedia of Type Strains, Phase IV (KMG-IV): sequencing the most valuable type-strain genomes for metagenomic binning, comparative biology and taxonomic classification.</title>
        <authorList>
            <person name="Goeker M."/>
        </authorList>
    </citation>
    <scope>NUCLEOTIDE SEQUENCE [LARGE SCALE GENOMIC DNA]</scope>
    <source>
        <strain evidence="2 3">DSM 16268</strain>
    </source>
</reference>
<evidence type="ECO:0000256" key="1">
    <source>
        <dbReference type="SAM" id="Phobius"/>
    </source>
</evidence>
<protein>
    <submittedName>
        <fullName evidence="2">Uncharacterized protein</fullName>
    </submittedName>
</protein>
<organism evidence="2 3">
    <name type="scientific">Prosthecomicrobium pneumaticum</name>
    <dbReference type="NCBI Taxonomy" id="81895"/>
    <lineage>
        <taxon>Bacteria</taxon>
        <taxon>Pseudomonadati</taxon>
        <taxon>Pseudomonadota</taxon>
        <taxon>Alphaproteobacteria</taxon>
        <taxon>Hyphomicrobiales</taxon>
        <taxon>Kaistiaceae</taxon>
        <taxon>Prosthecomicrobium</taxon>
    </lineage>
</organism>
<dbReference type="Proteomes" id="UP000523821">
    <property type="component" value="Unassembled WGS sequence"/>
</dbReference>
<dbReference type="InterPro" id="IPR046093">
    <property type="entry name" value="DUF6111"/>
</dbReference>
<keyword evidence="1" id="KW-1133">Transmembrane helix</keyword>
<dbReference type="AlphaFoldDB" id="A0A7W9L1L8"/>
<dbReference type="EMBL" id="JACHOO010000003">
    <property type="protein sequence ID" value="MBB5752813.1"/>
    <property type="molecule type" value="Genomic_DNA"/>
</dbReference>
<keyword evidence="1" id="KW-0472">Membrane</keyword>
<gene>
    <name evidence="2" type="ORF">GGQ63_001867</name>
</gene>
<dbReference type="RefSeq" id="WP_183854956.1">
    <property type="nucleotide sequence ID" value="NZ_JACHOO010000003.1"/>
</dbReference>